<gene>
    <name evidence="2" type="ORF">BpHYR1_015192</name>
</gene>
<comment type="caution">
    <text evidence="2">The sequence shown here is derived from an EMBL/GenBank/DDBJ whole genome shotgun (WGS) entry which is preliminary data.</text>
</comment>
<name>A0A3M7QJL3_BRAPC</name>
<proteinExistence type="predicted"/>
<dbReference type="Proteomes" id="UP000276133">
    <property type="component" value="Unassembled WGS sequence"/>
</dbReference>
<dbReference type="GO" id="GO:0003964">
    <property type="term" value="F:RNA-directed DNA polymerase activity"/>
    <property type="evidence" value="ECO:0007669"/>
    <property type="project" value="UniProtKB-KW"/>
</dbReference>
<keyword evidence="2" id="KW-0548">Nucleotidyltransferase</keyword>
<keyword evidence="1" id="KW-1133">Transmembrane helix</keyword>
<dbReference type="EMBL" id="REGN01005902">
    <property type="protein sequence ID" value="RNA11637.1"/>
    <property type="molecule type" value="Genomic_DNA"/>
</dbReference>
<reference evidence="2 3" key="1">
    <citation type="journal article" date="2018" name="Sci. Rep.">
        <title>Genomic signatures of local adaptation to the degree of environmental predictability in rotifers.</title>
        <authorList>
            <person name="Franch-Gras L."/>
            <person name="Hahn C."/>
            <person name="Garcia-Roger E.M."/>
            <person name="Carmona M.J."/>
            <person name="Serra M."/>
            <person name="Gomez A."/>
        </authorList>
    </citation>
    <scope>NUCLEOTIDE SEQUENCE [LARGE SCALE GENOMIC DNA]</scope>
    <source>
        <strain evidence="2">HYR1</strain>
    </source>
</reference>
<evidence type="ECO:0000313" key="2">
    <source>
        <dbReference type="EMBL" id="RNA11637.1"/>
    </source>
</evidence>
<keyword evidence="2" id="KW-0808">Transferase</keyword>
<feature type="transmembrane region" description="Helical" evidence="1">
    <location>
        <begin position="12"/>
        <end position="36"/>
    </location>
</feature>
<protein>
    <submittedName>
        <fullName evidence="2">RNA-directed DNA polymerase from mobile element jockey-like</fullName>
    </submittedName>
</protein>
<evidence type="ECO:0000256" key="1">
    <source>
        <dbReference type="SAM" id="Phobius"/>
    </source>
</evidence>
<evidence type="ECO:0000313" key="3">
    <source>
        <dbReference type="Proteomes" id="UP000276133"/>
    </source>
</evidence>
<keyword evidence="2" id="KW-0695">RNA-directed DNA polymerase</keyword>
<keyword evidence="3" id="KW-1185">Reference proteome</keyword>
<keyword evidence="1" id="KW-0472">Membrane</keyword>
<sequence>MQGNFYRFVRINIIILFVIFINDMPAAVSHLVKLFAEDSKLISMIRSTNDLTTLQLDLDALSEWSNTWRMLFNVSKCKAMDFIKSGKIKHALPELHMGEDDSRSALTLLDTEKDLGVARYLKFSYHIKNQLAKSINEVEWVNPPVLANSLFLTGPARGIRGHARRLSGQASIKRLQRANTFTNRVVNEWNALPASVVNATSVNQFKNRYDAFRVLSHYVQRATIGDLSCRTPPQASLASGFAFGRGYLFLISADFRCLMTRQVDDSNEPLRLSCDDWALSLTLESAEDIALLNSFLFISSSFRFDKNLELQVHFFFKNYHPNYPGLIEQWQKFNLIKTK</sequence>
<dbReference type="AlphaFoldDB" id="A0A3M7QJL3"/>
<keyword evidence="1" id="KW-0812">Transmembrane</keyword>
<organism evidence="2 3">
    <name type="scientific">Brachionus plicatilis</name>
    <name type="common">Marine rotifer</name>
    <name type="synonym">Brachionus muelleri</name>
    <dbReference type="NCBI Taxonomy" id="10195"/>
    <lineage>
        <taxon>Eukaryota</taxon>
        <taxon>Metazoa</taxon>
        <taxon>Spiralia</taxon>
        <taxon>Gnathifera</taxon>
        <taxon>Rotifera</taxon>
        <taxon>Eurotatoria</taxon>
        <taxon>Monogononta</taxon>
        <taxon>Pseudotrocha</taxon>
        <taxon>Ploima</taxon>
        <taxon>Brachionidae</taxon>
        <taxon>Brachionus</taxon>
    </lineage>
</organism>
<accession>A0A3M7QJL3</accession>